<dbReference type="EMBL" id="POUA01000042">
    <property type="protein sequence ID" value="PZG51500.1"/>
    <property type="molecule type" value="Genomic_DNA"/>
</dbReference>
<proteinExistence type="predicted"/>
<dbReference type="GO" id="GO:0016810">
    <property type="term" value="F:hydrolase activity, acting on carbon-nitrogen (but not peptide) bonds"/>
    <property type="evidence" value="ECO:0007669"/>
    <property type="project" value="InterPro"/>
</dbReference>
<reference evidence="2 3" key="1">
    <citation type="submission" date="2018-01" db="EMBL/GenBank/DDBJ databases">
        <title>Draft genome sequence of Sphaerisporangium sp. 7K107.</title>
        <authorList>
            <person name="Sahin N."/>
            <person name="Saygin H."/>
            <person name="Ay H."/>
        </authorList>
    </citation>
    <scope>NUCLEOTIDE SEQUENCE [LARGE SCALE GENOMIC DNA]</scope>
    <source>
        <strain evidence="2 3">7K107</strain>
    </source>
</reference>
<dbReference type="InterPro" id="IPR010306">
    <property type="entry name" value="PhnJ"/>
</dbReference>
<dbReference type="SFLD" id="SFLDS00033">
    <property type="entry name" value="Radical_SAM_Phosphonate_Metabo"/>
    <property type="match status" value="1"/>
</dbReference>
<dbReference type="SUPFAM" id="SSF51338">
    <property type="entry name" value="Composite domain of metallo-dependent hydrolases"/>
    <property type="match status" value="1"/>
</dbReference>
<dbReference type="GO" id="GO:0016829">
    <property type="term" value="F:lyase activity"/>
    <property type="evidence" value="ECO:0007669"/>
    <property type="project" value="InterPro"/>
</dbReference>
<accession>A0A2W2HM69</accession>
<evidence type="ECO:0000313" key="2">
    <source>
        <dbReference type="EMBL" id="PZG51500.1"/>
    </source>
</evidence>
<dbReference type="AlphaFoldDB" id="A0A2W2HM69"/>
<dbReference type="RefSeq" id="WP_111166505.1">
    <property type="nucleotide sequence ID" value="NZ_POUA01000042.1"/>
</dbReference>
<protein>
    <recommendedName>
        <fullName evidence="1">Amidohydrolase 3 domain-containing protein</fullName>
    </recommendedName>
</protein>
<evidence type="ECO:0000259" key="1">
    <source>
        <dbReference type="Pfam" id="PF07969"/>
    </source>
</evidence>
<comment type="caution">
    <text evidence="2">The sequence shown here is derived from an EMBL/GenBank/DDBJ whole genome shotgun (WGS) entry which is preliminary data.</text>
</comment>
<dbReference type="InterPro" id="IPR011059">
    <property type="entry name" value="Metal-dep_hydrolase_composite"/>
</dbReference>
<dbReference type="Gene3D" id="3.20.20.140">
    <property type="entry name" value="Metal-dependent hydrolases"/>
    <property type="match status" value="1"/>
</dbReference>
<dbReference type="Proteomes" id="UP000248544">
    <property type="component" value="Unassembled WGS sequence"/>
</dbReference>
<dbReference type="InterPro" id="IPR013108">
    <property type="entry name" value="Amidohydro_3"/>
</dbReference>
<gene>
    <name evidence="2" type="ORF">C1I98_08350</name>
</gene>
<feature type="domain" description="Amidohydrolase 3" evidence="1">
    <location>
        <begin position="286"/>
        <end position="328"/>
    </location>
</feature>
<name>A0A2W2HM69_9ACTN</name>
<sequence>MTTTLRPGTALRGLAGDAETTGIFDELSRREVRRAVLTAVAVPGYQVPFGSREMPVARGWGSGGLQVTLALVGPEDRLKVIDQGEDAGVNAANLRRLVCGQAGCDEVTDTREATLVQSRHRIPETPMTEEQVLVLQVPVPEPLRGVVSDMREQRRMHAEADYAKMWVSLYEDIVRNGVVTRSAGYPCLVNGRYVISPTPIPRFDVPKLDHSAHLTLFGAGREKRIYAVPPHTLVEPLTFEDVPFEVEHTSGAACRHCGSAGTYLVEEPARDGTIYLPAAMLAAAMRLAADGLVPLHRAVALVTSGPARVAGLTDRGRLVPGARADLVAVTVAGGWPTVRLSHCALTRRWSGIVAATPALADEIAETLRAAAGEPVTPWR</sequence>
<dbReference type="Pfam" id="PF07969">
    <property type="entry name" value="Amidohydro_3"/>
    <property type="match status" value="1"/>
</dbReference>
<dbReference type="GO" id="GO:0051539">
    <property type="term" value="F:4 iron, 4 sulfur cluster binding"/>
    <property type="evidence" value="ECO:0007669"/>
    <property type="project" value="InterPro"/>
</dbReference>
<organism evidence="2 3">
    <name type="scientific">Spongiactinospora gelatinilytica</name>
    <dbReference type="NCBI Taxonomy" id="2666298"/>
    <lineage>
        <taxon>Bacteria</taxon>
        <taxon>Bacillati</taxon>
        <taxon>Actinomycetota</taxon>
        <taxon>Actinomycetes</taxon>
        <taxon>Streptosporangiales</taxon>
        <taxon>Streptosporangiaceae</taxon>
        <taxon>Spongiactinospora</taxon>
    </lineage>
</organism>
<evidence type="ECO:0000313" key="3">
    <source>
        <dbReference type="Proteomes" id="UP000248544"/>
    </source>
</evidence>
<keyword evidence="3" id="KW-1185">Reference proteome</keyword>
<dbReference type="Pfam" id="PF06007">
    <property type="entry name" value="PhnJ"/>
    <property type="match status" value="1"/>
</dbReference>
<dbReference type="GO" id="GO:0019700">
    <property type="term" value="P:organic phosphonate catabolic process"/>
    <property type="evidence" value="ECO:0007669"/>
    <property type="project" value="InterPro"/>
</dbReference>